<organism evidence="1 2">
    <name type="scientific">Protopolystoma xenopodis</name>
    <dbReference type="NCBI Taxonomy" id="117903"/>
    <lineage>
        <taxon>Eukaryota</taxon>
        <taxon>Metazoa</taxon>
        <taxon>Spiralia</taxon>
        <taxon>Lophotrochozoa</taxon>
        <taxon>Platyhelminthes</taxon>
        <taxon>Monogenea</taxon>
        <taxon>Polyopisthocotylea</taxon>
        <taxon>Polystomatidea</taxon>
        <taxon>Polystomatidae</taxon>
        <taxon>Protopolystoma</taxon>
    </lineage>
</organism>
<name>A0A448XLW8_9PLAT</name>
<sequence>MTNLALTPEWGRTPSITIIISSQQKAALAIGESSPPQFRPNSCGGWYLPVWVHVYMGAGIGGDGGAKIVAPRL</sequence>
<accession>A0A448XLW8</accession>
<reference evidence="1" key="1">
    <citation type="submission" date="2018-11" db="EMBL/GenBank/DDBJ databases">
        <authorList>
            <consortium name="Pathogen Informatics"/>
        </authorList>
    </citation>
    <scope>NUCLEOTIDE SEQUENCE</scope>
</reference>
<evidence type="ECO:0000313" key="1">
    <source>
        <dbReference type="EMBL" id="VEL39796.1"/>
    </source>
</evidence>
<proteinExistence type="predicted"/>
<gene>
    <name evidence="1" type="ORF">PXEA_LOCUS33236</name>
</gene>
<comment type="caution">
    <text evidence="1">The sequence shown here is derived from an EMBL/GenBank/DDBJ whole genome shotgun (WGS) entry which is preliminary data.</text>
</comment>
<dbReference type="EMBL" id="CAAALY010262568">
    <property type="protein sequence ID" value="VEL39796.1"/>
    <property type="molecule type" value="Genomic_DNA"/>
</dbReference>
<keyword evidence="2" id="KW-1185">Reference proteome</keyword>
<dbReference type="AlphaFoldDB" id="A0A448XLW8"/>
<protein>
    <submittedName>
        <fullName evidence="1">Uncharacterized protein</fullName>
    </submittedName>
</protein>
<evidence type="ECO:0000313" key="2">
    <source>
        <dbReference type="Proteomes" id="UP000784294"/>
    </source>
</evidence>
<dbReference type="Proteomes" id="UP000784294">
    <property type="component" value="Unassembled WGS sequence"/>
</dbReference>